<feature type="transmembrane region" description="Helical" evidence="1">
    <location>
        <begin position="6"/>
        <end position="30"/>
    </location>
</feature>
<accession>F5Y2T0</accession>
<dbReference type="RefSeq" id="WP_013901858.1">
    <property type="nucleotide sequence ID" value="NC_015677.1"/>
</dbReference>
<name>F5Y2T0_RAMTT</name>
<evidence type="ECO:0000313" key="2">
    <source>
        <dbReference type="EMBL" id="AEG93626.1"/>
    </source>
</evidence>
<dbReference type="Proteomes" id="UP000008385">
    <property type="component" value="Chromosome"/>
</dbReference>
<dbReference type="HOGENOM" id="CLU_1694053_0_0_4"/>
<feature type="transmembrane region" description="Helical" evidence="1">
    <location>
        <begin position="42"/>
        <end position="66"/>
    </location>
</feature>
<feature type="transmembrane region" description="Helical" evidence="1">
    <location>
        <begin position="78"/>
        <end position="102"/>
    </location>
</feature>
<keyword evidence="3" id="KW-1185">Reference proteome</keyword>
<keyword evidence="1" id="KW-1133">Transmembrane helix</keyword>
<sequence length="155" mass="16711">MTNWNWIAKYIAVVVAALLLGVILSSFPLFKTATLGTPKLTAALLVQFIAHVAALVMLSILGWRVAEQMRHSDDRLNAVAAIVMALVTLVVTAVGYVVLSGFMWPFVGKEIKGVVNWIFILGVVAAATWLIYAIFAGADEMVAALRHDSSDRSPA</sequence>
<feature type="transmembrane region" description="Helical" evidence="1">
    <location>
        <begin position="114"/>
        <end position="135"/>
    </location>
</feature>
<dbReference type="AlphaFoldDB" id="F5Y2T0"/>
<gene>
    <name evidence="2" type="ordered locus">Rta_25300</name>
</gene>
<proteinExistence type="predicted"/>
<dbReference type="KEGG" id="rta:Rta_25300"/>
<evidence type="ECO:0000313" key="3">
    <source>
        <dbReference type="Proteomes" id="UP000008385"/>
    </source>
</evidence>
<reference evidence="2 3" key="2">
    <citation type="journal article" date="2011" name="PLoS ONE">
        <title>The Cyst-Dividing Bacterium Ramlibacter tataouinensis TTB310 Genome Reveals a Well-Stocked Toolbox for Adaptation to a Desert Environment.</title>
        <authorList>
            <person name="De Luca G."/>
            <person name="Barakat M."/>
            <person name="Ortet P."/>
            <person name="Fochesato S."/>
            <person name="Jourlin-Castelli C."/>
            <person name="Ansaldi M."/>
            <person name="Py B."/>
            <person name="Fichant G."/>
            <person name="Coutinho P.M."/>
            <person name="Voulhoux R."/>
            <person name="Bastien O."/>
            <person name="Marechal E."/>
            <person name="Henrissat B."/>
            <person name="Quentin Y."/>
            <person name="Noirot P."/>
            <person name="Filloux A."/>
            <person name="Mejean V."/>
            <person name="Dubow M.S."/>
            <person name="Barras F."/>
            <person name="Barbe V."/>
            <person name="Weissenbach J."/>
            <person name="Mihalcescu I."/>
            <person name="Vermeglio A."/>
            <person name="Achouak W."/>
            <person name="Heulin T."/>
        </authorList>
    </citation>
    <scope>NUCLEOTIDE SEQUENCE [LARGE SCALE GENOMIC DNA]</scope>
    <source>
        <strain evidence="3">ATCC BAA-407 / DSM 14655 / LMG 21543 / TTB310</strain>
    </source>
</reference>
<protein>
    <submittedName>
        <fullName evidence="2">Candidate membrane protein</fullName>
    </submittedName>
</protein>
<keyword evidence="1" id="KW-0472">Membrane</keyword>
<organism evidence="2 3">
    <name type="scientific">Ramlibacter tataouinensis (strain ATCC BAA-407 / DSM 14655 / LMG 21543 / TTB310)</name>
    <dbReference type="NCBI Taxonomy" id="365046"/>
    <lineage>
        <taxon>Bacteria</taxon>
        <taxon>Pseudomonadati</taxon>
        <taxon>Pseudomonadota</taxon>
        <taxon>Betaproteobacteria</taxon>
        <taxon>Burkholderiales</taxon>
        <taxon>Comamonadaceae</taxon>
        <taxon>Ramlibacter</taxon>
    </lineage>
</organism>
<evidence type="ECO:0000256" key="1">
    <source>
        <dbReference type="SAM" id="Phobius"/>
    </source>
</evidence>
<reference evidence="3" key="1">
    <citation type="submission" date="2006-01" db="EMBL/GenBank/DDBJ databases">
        <title>Genome of the cyst-dividing bacterium Ramlibacter tataouinensis.</title>
        <authorList>
            <person name="Barakat M."/>
            <person name="Ortet P."/>
            <person name="De Luca G."/>
            <person name="Jourlin-Castelli C."/>
            <person name="Ansaldi M."/>
            <person name="Py B."/>
            <person name="Fichant G."/>
            <person name="Coutinho P."/>
            <person name="Voulhoux R."/>
            <person name="Bastien O."/>
            <person name="Roy S."/>
            <person name="Marechal E."/>
            <person name="Henrissat B."/>
            <person name="Quentin Y."/>
            <person name="Noirot P."/>
            <person name="Filloux A."/>
            <person name="Mejean V."/>
            <person name="DuBow M."/>
            <person name="Barras F."/>
            <person name="Heulin T."/>
        </authorList>
    </citation>
    <scope>NUCLEOTIDE SEQUENCE [LARGE SCALE GENOMIC DNA]</scope>
    <source>
        <strain evidence="3">ATCC BAA-407 / DSM 14655 / LMG 21543 / TTB310</strain>
    </source>
</reference>
<keyword evidence="1" id="KW-0812">Transmembrane</keyword>
<dbReference type="eggNOG" id="COG0515">
    <property type="taxonomic scope" value="Bacteria"/>
</dbReference>
<dbReference type="EMBL" id="CP000245">
    <property type="protein sequence ID" value="AEG93626.1"/>
    <property type="molecule type" value="Genomic_DNA"/>
</dbReference>